<keyword evidence="2" id="KW-1185">Reference proteome</keyword>
<proteinExistence type="predicted"/>
<dbReference type="Proteomes" id="UP001060215">
    <property type="component" value="Chromosome 9"/>
</dbReference>
<name>A0ACC0GW23_9ERIC</name>
<reference evidence="1 2" key="1">
    <citation type="journal article" date="2022" name="Plant J.">
        <title>Chromosome-level genome of Camellia lanceoleosa provides a valuable resource for understanding genome evolution and self-incompatibility.</title>
        <authorList>
            <person name="Gong W."/>
            <person name="Xiao S."/>
            <person name="Wang L."/>
            <person name="Liao Z."/>
            <person name="Chang Y."/>
            <person name="Mo W."/>
            <person name="Hu G."/>
            <person name="Li W."/>
            <person name="Zhao G."/>
            <person name="Zhu H."/>
            <person name="Hu X."/>
            <person name="Ji K."/>
            <person name="Xiang X."/>
            <person name="Song Q."/>
            <person name="Yuan D."/>
            <person name="Jin S."/>
            <person name="Zhang L."/>
        </authorList>
    </citation>
    <scope>NUCLEOTIDE SEQUENCE [LARGE SCALE GENOMIC DNA]</scope>
    <source>
        <strain evidence="1">SQ_2022a</strain>
    </source>
</reference>
<organism evidence="1 2">
    <name type="scientific">Camellia lanceoleosa</name>
    <dbReference type="NCBI Taxonomy" id="1840588"/>
    <lineage>
        <taxon>Eukaryota</taxon>
        <taxon>Viridiplantae</taxon>
        <taxon>Streptophyta</taxon>
        <taxon>Embryophyta</taxon>
        <taxon>Tracheophyta</taxon>
        <taxon>Spermatophyta</taxon>
        <taxon>Magnoliopsida</taxon>
        <taxon>eudicotyledons</taxon>
        <taxon>Gunneridae</taxon>
        <taxon>Pentapetalae</taxon>
        <taxon>asterids</taxon>
        <taxon>Ericales</taxon>
        <taxon>Theaceae</taxon>
        <taxon>Camellia</taxon>
    </lineage>
</organism>
<protein>
    <submittedName>
        <fullName evidence="1">Ankyrin repeat-containing protein ITN1</fullName>
    </submittedName>
</protein>
<gene>
    <name evidence="1" type="ORF">LOK49_LG08G02846</name>
</gene>
<evidence type="ECO:0000313" key="1">
    <source>
        <dbReference type="EMBL" id="KAI8004747.1"/>
    </source>
</evidence>
<evidence type="ECO:0000313" key="2">
    <source>
        <dbReference type="Proteomes" id="UP001060215"/>
    </source>
</evidence>
<dbReference type="EMBL" id="CM045766">
    <property type="protein sequence ID" value="KAI8004747.1"/>
    <property type="molecule type" value="Genomic_DNA"/>
</dbReference>
<comment type="caution">
    <text evidence="1">The sequence shown here is derived from an EMBL/GenBank/DDBJ whole genome shotgun (WGS) entry which is preliminary data.</text>
</comment>
<sequence length="801" mass="89970">MACLSMEGFVGNGALKRVLPKLTEEGWDDVPTLKLMKPEDKDAINMTQQQKDALEMRSYLHDCALIQYGDKLESSGKCLSELLGLSTDEISSQFGMKRGHIARFMEKRAANSSTSDPLQQPPHGLTSSQKTNKSSRNDSIHKESELNETSEGSSRRRSVVEASKMNPMLYEEAMGGEKKRELVPQISWSSRLLSWINWSNELSKEKIGGKENEDNHNDVLNLMQYINDQQQLELQLTSNQNTVLHVAAQFGNHKYVEIILEKSLSSSLLRCLNIDGETPIHIAAREGHLNIVKALIECAKRPDYEEVESGGGAAKEILRATNKDNDTALHMAVRNDRLDVVDWLTKEDPEFTHPPNNAKETPLYLAAEGLFSAMVFMILKNCTSPAYGGPQGQTALHAAAASTWGSGNIESLLEWKRDLIKKTDEHGWIPLHYAARYDNVDGVKKILEKDKSVACITTDEKDDEKMALHIAAAHGNVNVMKELLSKCPDCWEMVNSKGQNILHIAVDMEQEKVMEYILEKSWIIHLINQKDIEGNTPLHLLAIAFKHEMPKPWRKLMFHRSGDTDATNNNNVTPLGIMWSLTAEDDSAWSLSSYFIGGRTIVKMDQEFIPKMKKARKEEREKENIQVKERRKGRVEENNKRAQTHLIVATLIATVTFAASFTMPGGYDSNQGLEQGMPVLLRHAAFKVFVITNTLAMICSISAGFLYASASFYNEATKQEHRHVMAFWLISIAMGTMVLAFITGTYTVLSHSLGIAIATCVVGTCSFFILIPEVIKLCKYKYITDLDYAQRLERERIKSQG</sequence>
<accession>A0ACC0GW23</accession>